<dbReference type="InterPro" id="IPR039425">
    <property type="entry name" value="RNA_pol_sigma-70-like"/>
</dbReference>
<keyword evidence="8" id="KW-1185">Reference proteome</keyword>
<keyword evidence="2" id="KW-0805">Transcription regulation</keyword>
<dbReference type="Gene3D" id="1.10.10.10">
    <property type="entry name" value="Winged helix-like DNA-binding domain superfamily/Winged helix DNA-binding domain"/>
    <property type="match status" value="1"/>
</dbReference>
<evidence type="ECO:0000259" key="6">
    <source>
        <dbReference type="Pfam" id="PF08281"/>
    </source>
</evidence>
<dbReference type="Pfam" id="PF08281">
    <property type="entry name" value="Sigma70_r4_2"/>
    <property type="match status" value="1"/>
</dbReference>
<keyword evidence="4" id="KW-0804">Transcription</keyword>
<dbReference type="Pfam" id="PF04542">
    <property type="entry name" value="Sigma70_r2"/>
    <property type="match status" value="1"/>
</dbReference>
<reference evidence="7 8" key="1">
    <citation type="submission" date="2017-02" db="EMBL/GenBank/DDBJ databases">
        <title>Pseudoalteromonas ulvae TC14 Genome.</title>
        <authorList>
            <person name="Molmeret M."/>
        </authorList>
    </citation>
    <scope>NUCLEOTIDE SEQUENCE [LARGE SCALE GENOMIC DNA]</scope>
    <source>
        <strain evidence="7">TC14</strain>
    </source>
</reference>
<name>A0A244CQ04_PSEDV</name>
<dbReference type="CDD" id="cd06171">
    <property type="entry name" value="Sigma70_r4"/>
    <property type="match status" value="1"/>
</dbReference>
<dbReference type="GO" id="GO:0003677">
    <property type="term" value="F:DNA binding"/>
    <property type="evidence" value="ECO:0007669"/>
    <property type="project" value="InterPro"/>
</dbReference>
<accession>A0A244CQ04</accession>
<evidence type="ECO:0000256" key="4">
    <source>
        <dbReference type="ARBA" id="ARBA00023163"/>
    </source>
</evidence>
<dbReference type="InterPro" id="IPR036388">
    <property type="entry name" value="WH-like_DNA-bd_sf"/>
</dbReference>
<dbReference type="GO" id="GO:0016987">
    <property type="term" value="F:sigma factor activity"/>
    <property type="evidence" value="ECO:0007669"/>
    <property type="project" value="UniProtKB-KW"/>
</dbReference>
<gene>
    <name evidence="7" type="ORF">B1199_11570</name>
</gene>
<organism evidence="7 8">
    <name type="scientific">Pseudoalteromonas ulvae</name>
    <dbReference type="NCBI Taxonomy" id="107327"/>
    <lineage>
        <taxon>Bacteria</taxon>
        <taxon>Pseudomonadati</taxon>
        <taxon>Pseudomonadota</taxon>
        <taxon>Gammaproteobacteria</taxon>
        <taxon>Alteromonadales</taxon>
        <taxon>Pseudoalteromonadaceae</taxon>
        <taxon>Pseudoalteromonas</taxon>
    </lineage>
</organism>
<dbReference type="EMBL" id="MWPV01000003">
    <property type="protein sequence ID" value="OUL57691.1"/>
    <property type="molecule type" value="Genomic_DNA"/>
</dbReference>
<keyword evidence="3" id="KW-0731">Sigma factor</keyword>
<dbReference type="InterPro" id="IPR013325">
    <property type="entry name" value="RNA_pol_sigma_r2"/>
</dbReference>
<proteinExistence type="inferred from homology"/>
<evidence type="ECO:0000256" key="2">
    <source>
        <dbReference type="ARBA" id="ARBA00023015"/>
    </source>
</evidence>
<dbReference type="InterPro" id="IPR013249">
    <property type="entry name" value="RNA_pol_sigma70_r4_t2"/>
</dbReference>
<dbReference type="GO" id="GO:0006352">
    <property type="term" value="P:DNA-templated transcription initiation"/>
    <property type="evidence" value="ECO:0007669"/>
    <property type="project" value="InterPro"/>
</dbReference>
<dbReference type="SUPFAM" id="SSF88946">
    <property type="entry name" value="Sigma2 domain of RNA polymerase sigma factors"/>
    <property type="match status" value="1"/>
</dbReference>
<sequence length="191" mass="21953">MLIDAKQRFANDLHDSSDDEERLIMQTQQGCQTAFAGLYQLHVNKVYGLCLRLTANEAFAQEAAQEVFVQLWQKISSFDGKAKFSTWLHSVTANVAISYMRKQTSWLQKVVSFETDGMPEQAVEQCHGIEGLDKLIVRLPERARLVFVLHAVEGYRHEEIASMLNMAVGSSKSQYHRARQLLQEWYQNEQQ</sequence>
<evidence type="ECO:0000256" key="1">
    <source>
        <dbReference type="ARBA" id="ARBA00010641"/>
    </source>
</evidence>
<dbReference type="Proteomes" id="UP000194841">
    <property type="component" value="Unassembled WGS sequence"/>
</dbReference>
<dbReference type="OrthoDB" id="9780326at2"/>
<comment type="caution">
    <text evidence="7">The sequence shown here is derived from an EMBL/GenBank/DDBJ whole genome shotgun (WGS) entry which is preliminary data.</text>
</comment>
<dbReference type="PANTHER" id="PTHR43133">
    <property type="entry name" value="RNA POLYMERASE ECF-TYPE SIGMA FACTO"/>
    <property type="match status" value="1"/>
</dbReference>
<dbReference type="AlphaFoldDB" id="A0A244CQ04"/>
<dbReference type="RefSeq" id="WP_086744274.1">
    <property type="nucleotide sequence ID" value="NZ_MWPV01000003.1"/>
</dbReference>
<comment type="similarity">
    <text evidence="1">Belongs to the sigma-70 factor family. ECF subfamily.</text>
</comment>
<feature type="domain" description="RNA polymerase sigma-70 region 2" evidence="5">
    <location>
        <begin position="38"/>
        <end position="104"/>
    </location>
</feature>
<evidence type="ECO:0000313" key="8">
    <source>
        <dbReference type="Proteomes" id="UP000194841"/>
    </source>
</evidence>
<dbReference type="Gene3D" id="1.10.1740.10">
    <property type="match status" value="1"/>
</dbReference>
<dbReference type="InterPro" id="IPR013324">
    <property type="entry name" value="RNA_pol_sigma_r3/r4-like"/>
</dbReference>
<protein>
    <submittedName>
        <fullName evidence="7">RNA polymerase subunit sigma-70</fullName>
    </submittedName>
</protein>
<feature type="domain" description="RNA polymerase sigma factor 70 region 4 type 2" evidence="6">
    <location>
        <begin position="132"/>
        <end position="182"/>
    </location>
</feature>
<dbReference type="SUPFAM" id="SSF88659">
    <property type="entry name" value="Sigma3 and sigma4 domains of RNA polymerase sigma factors"/>
    <property type="match status" value="1"/>
</dbReference>
<evidence type="ECO:0000259" key="5">
    <source>
        <dbReference type="Pfam" id="PF04542"/>
    </source>
</evidence>
<dbReference type="InterPro" id="IPR014284">
    <property type="entry name" value="RNA_pol_sigma-70_dom"/>
</dbReference>
<evidence type="ECO:0000256" key="3">
    <source>
        <dbReference type="ARBA" id="ARBA00023082"/>
    </source>
</evidence>
<dbReference type="InterPro" id="IPR007627">
    <property type="entry name" value="RNA_pol_sigma70_r2"/>
</dbReference>
<dbReference type="NCBIfam" id="TIGR02937">
    <property type="entry name" value="sigma70-ECF"/>
    <property type="match status" value="1"/>
</dbReference>
<evidence type="ECO:0000313" key="7">
    <source>
        <dbReference type="EMBL" id="OUL57691.1"/>
    </source>
</evidence>
<dbReference type="PANTHER" id="PTHR43133:SF46">
    <property type="entry name" value="RNA POLYMERASE SIGMA-70 FACTOR ECF SUBFAMILY"/>
    <property type="match status" value="1"/>
</dbReference>